<proteinExistence type="predicted"/>
<evidence type="ECO:0000313" key="3">
    <source>
        <dbReference type="Proteomes" id="UP000184731"/>
    </source>
</evidence>
<evidence type="ECO:0000256" key="1">
    <source>
        <dbReference type="SAM" id="Phobius"/>
    </source>
</evidence>
<keyword evidence="1" id="KW-1133">Transmembrane helix</keyword>
<dbReference type="AlphaFoldDB" id="A0A1L4D3M5"/>
<keyword evidence="1" id="KW-0472">Membrane</keyword>
<sequence>MFACIKKLEMASILLFLILNLYWFLELLMLNNFNIKLSLVQFDCEYFIFFSFVIILIKYIKSQIFFKFLNEFGIIFGRLLNRIFNFH</sequence>
<keyword evidence="1" id="KW-0812">Transmembrane</keyword>
<gene>
    <name evidence="2" type="ORF">AXG55_13070</name>
</gene>
<dbReference type="Proteomes" id="UP000184731">
    <property type="component" value="Chromosome"/>
</dbReference>
<feature type="transmembrane region" description="Helical" evidence="1">
    <location>
        <begin position="39"/>
        <end position="60"/>
    </location>
</feature>
<reference evidence="2 3" key="1">
    <citation type="submission" date="2016-10" db="EMBL/GenBank/DDBJ databases">
        <title>Silvanigrella aquatica sp. nov., isolated from a freshwater lake located in the Black Forest, Germany, description of Silvanigrellaceae fam. nov., Silvanigrellales ord. nov., reclassification of the order Bdellovibrionales in the class Oligoflexia, reclassification of the families Bacteriovoracaceae and Halobacteriovoraceae in the new order Bacteriovoracales ord. nov., and reclassification of the family Pseudobacteriovoracaceae in the order Oligoflexiales.</title>
        <authorList>
            <person name="Hahn M.W."/>
            <person name="Schmidt J."/>
            <person name="Koll U."/>
            <person name="Rohde M."/>
            <person name="Verbag S."/>
            <person name="Pitt A."/>
            <person name="Nakai R."/>
            <person name="Naganuma T."/>
            <person name="Lang E."/>
        </authorList>
    </citation>
    <scope>NUCLEOTIDE SEQUENCE [LARGE SCALE GENOMIC DNA]</scope>
    <source>
        <strain evidence="2 3">MWH-Nonnen-W8red</strain>
    </source>
</reference>
<name>A0A1L4D3M5_9BACT</name>
<feature type="transmembrane region" description="Helical" evidence="1">
    <location>
        <begin position="12"/>
        <end position="33"/>
    </location>
</feature>
<accession>A0A1L4D3M5</accession>
<organism evidence="2 3">
    <name type="scientific">Silvanigrella aquatica</name>
    <dbReference type="NCBI Taxonomy" id="1915309"/>
    <lineage>
        <taxon>Bacteria</taxon>
        <taxon>Pseudomonadati</taxon>
        <taxon>Bdellovibrionota</taxon>
        <taxon>Oligoflexia</taxon>
        <taxon>Silvanigrellales</taxon>
        <taxon>Silvanigrellaceae</taxon>
        <taxon>Silvanigrella</taxon>
    </lineage>
</organism>
<dbReference type="EMBL" id="CP017834">
    <property type="protein sequence ID" value="APJ04777.1"/>
    <property type="molecule type" value="Genomic_DNA"/>
</dbReference>
<evidence type="ECO:0000313" key="2">
    <source>
        <dbReference type="EMBL" id="APJ04777.1"/>
    </source>
</evidence>
<dbReference type="KEGG" id="saqi:AXG55_13070"/>
<keyword evidence="3" id="KW-1185">Reference proteome</keyword>
<protein>
    <submittedName>
        <fullName evidence="2">Uncharacterized protein</fullName>
    </submittedName>
</protein>